<proteinExistence type="predicted"/>
<reference evidence="3" key="1">
    <citation type="submission" date="2018-09" db="EMBL/GenBank/DDBJ databases">
        <authorList>
            <person name="Livingstone P.G."/>
            <person name="Whitworth D.E."/>
        </authorList>
    </citation>
    <scope>NUCLEOTIDE SEQUENCE [LARGE SCALE GENOMIC DNA]</scope>
    <source>
        <strain evidence="3">AB050A</strain>
    </source>
</reference>
<feature type="region of interest" description="Disordered" evidence="1">
    <location>
        <begin position="1"/>
        <end position="30"/>
    </location>
</feature>
<comment type="caution">
    <text evidence="2">The sequence shown here is derived from an EMBL/GenBank/DDBJ whole genome shotgun (WGS) entry which is preliminary data.</text>
</comment>
<accession>A0A3A8PD11</accession>
<gene>
    <name evidence="2" type="ORF">D7W81_38485</name>
</gene>
<name>A0A3A8PD11_9BACT</name>
<dbReference type="AlphaFoldDB" id="A0A3A8PD11"/>
<keyword evidence="3" id="KW-1185">Reference proteome</keyword>
<evidence type="ECO:0000256" key="1">
    <source>
        <dbReference type="SAM" id="MobiDB-lite"/>
    </source>
</evidence>
<feature type="compositionally biased region" description="Low complexity" evidence="1">
    <location>
        <begin position="1"/>
        <end position="19"/>
    </location>
</feature>
<sequence length="174" mass="18403">MESRTMPVTSRSRVRTVQRPAEPSSTADASPKPLAEILRAYLSTGAEGLGVSLEPSECQAVLNAVEFARQAGPLTPLGADTDAVTAFRRSLPMMPGCAVCSASTMGGQPAMACWQHALPAAVDKAARLRQQIEDVHALVRALADTFGEHKAVPGQLLRTLDVQVQVFRDNGGVP</sequence>
<dbReference type="EMBL" id="RAWK01000390">
    <property type="protein sequence ID" value="RKH54297.1"/>
    <property type="molecule type" value="Genomic_DNA"/>
</dbReference>
<evidence type="ECO:0000313" key="3">
    <source>
        <dbReference type="Proteomes" id="UP000267003"/>
    </source>
</evidence>
<organism evidence="2 3">
    <name type="scientific">Corallococcus aberystwythensis</name>
    <dbReference type="NCBI Taxonomy" id="2316722"/>
    <lineage>
        <taxon>Bacteria</taxon>
        <taxon>Pseudomonadati</taxon>
        <taxon>Myxococcota</taxon>
        <taxon>Myxococcia</taxon>
        <taxon>Myxococcales</taxon>
        <taxon>Cystobacterineae</taxon>
        <taxon>Myxococcaceae</taxon>
        <taxon>Corallococcus</taxon>
    </lineage>
</organism>
<dbReference type="Proteomes" id="UP000267003">
    <property type="component" value="Unassembled WGS sequence"/>
</dbReference>
<evidence type="ECO:0000313" key="2">
    <source>
        <dbReference type="EMBL" id="RKH54297.1"/>
    </source>
</evidence>
<protein>
    <submittedName>
        <fullName evidence="2">Uncharacterized protein</fullName>
    </submittedName>
</protein>